<feature type="transmembrane region" description="Helical" evidence="1">
    <location>
        <begin position="285"/>
        <end position="304"/>
    </location>
</feature>
<dbReference type="EMBL" id="FMHY01000002">
    <property type="protein sequence ID" value="SCL58039.1"/>
    <property type="molecule type" value="Genomic_DNA"/>
</dbReference>
<dbReference type="OrthoDB" id="3390424at2"/>
<accession>A0A1C6UW48</accession>
<feature type="transmembrane region" description="Helical" evidence="1">
    <location>
        <begin position="135"/>
        <end position="154"/>
    </location>
</feature>
<gene>
    <name evidence="2" type="ORF">GA0070604_3749</name>
</gene>
<name>A0A1C6UW48_9ACTN</name>
<feature type="transmembrane region" description="Helical" evidence="1">
    <location>
        <begin position="99"/>
        <end position="123"/>
    </location>
</feature>
<keyword evidence="3" id="KW-1185">Reference proteome</keyword>
<keyword evidence="1" id="KW-0472">Membrane</keyword>
<protein>
    <submittedName>
        <fullName evidence="2">Uncharacterized protein</fullName>
    </submittedName>
</protein>
<proteinExistence type="predicted"/>
<dbReference type="Proteomes" id="UP000199696">
    <property type="component" value="Unassembled WGS sequence"/>
</dbReference>
<evidence type="ECO:0000313" key="3">
    <source>
        <dbReference type="Proteomes" id="UP000199696"/>
    </source>
</evidence>
<evidence type="ECO:0000256" key="1">
    <source>
        <dbReference type="SAM" id="Phobius"/>
    </source>
</evidence>
<dbReference type="AlphaFoldDB" id="A0A1C6UW48"/>
<evidence type="ECO:0000313" key="2">
    <source>
        <dbReference type="EMBL" id="SCL58039.1"/>
    </source>
</evidence>
<organism evidence="2 3">
    <name type="scientific">Micromonospora eburnea</name>
    <dbReference type="NCBI Taxonomy" id="227316"/>
    <lineage>
        <taxon>Bacteria</taxon>
        <taxon>Bacillati</taxon>
        <taxon>Actinomycetota</taxon>
        <taxon>Actinomycetes</taxon>
        <taxon>Micromonosporales</taxon>
        <taxon>Micromonosporaceae</taxon>
        <taxon>Micromonospora</taxon>
    </lineage>
</organism>
<feature type="transmembrane region" description="Helical" evidence="1">
    <location>
        <begin position="64"/>
        <end position="87"/>
    </location>
</feature>
<keyword evidence="1" id="KW-1133">Transmembrane helix</keyword>
<sequence length="326" mass="33911">MWLAAWIAMTVPAPLVFFEGSHRWEEHQNVSTALWWTMGALPVLAAVVAARWTRYTGRRRTCSALLAATVAATLISGVFLGLSVAVYRWVIPLDGAADWWGVLSTGVLLAAGGAAVGHLIGLAGVRPGRPAGRHGYLIGGAVAVLGVLFAQLAVQLGAEGSTSQYDVIGYGGVGPNAGVPGEPGTLRLPAAGRYAILAVGPAPRNPDCRVAGVGLADRSAELVTIPPGDYGSDAASYAWVAWFDVPDSGTYSLTCRSYDEAASYLVGEVPHIKGAVGALIHWPSAAIWLLGAVPGLLIIAARYANRRKLAEPPTGSRRTATGARSR</sequence>
<reference evidence="3" key="1">
    <citation type="submission" date="2016-06" db="EMBL/GenBank/DDBJ databases">
        <authorList>
            <person name="Varghese N."/>
            <person name="Submissions Spin"/>
        </authorList>
    </citation>
    <scope>NUCLEOTIDE SEQUENCE [LARGE SCALE GENOMIC DNA]</scope>
    <source>
        <strain evidence="3">DSM 44814</strain>
    </source>
</reference>
<feature type="transmembrane region" description="Helical" evidence="1">
    <location>
        <begin position="34"/>
        <end position="52"/>
    </location>
</feature>
<keyword evidence="1" id="KW-0812">Transmembrane</keyword>